<feature type="compositionally biased region" description="Polar residues" evidence="1">
    <location>
        <begin position="267"/>
        <end position="276"/>
    </location>
</feature>
<accession>A0AAD1UT90</accession>
<keyword evidence="2" id="KW-0732">Signal</keyword>
<dbReference type="InterPro" id="IPR032190">
    <property type="entry name" value="NPC1_N"/>
</dbReference>
<dbReference type="GO" id="GO:0032934">
    <property type="term" value="F:sterol binding"/>
    <property type="evidence" value="ECO:0007669"/>
    <property type="project" value="TreeGrafter"/>
</dbReference>
<evidence type="ECO:0000256" key="2">
    <source>
        <dbReference type="SAM" id="SignalP"/>
    </source>
</evidence>
<keyword evidence="5" id="KW-1185">Reference proteome</keyword>
<dbReference type="PANTHER" id="PTHR45727">
    <property type="entry name" value="NPC INTRACELLULAR CHOLESTEROL TRANSPORTER 1"/>
    <property type="match status" value="1"/>
</dbReference>
<feature type="signal peptide" evidence="2">
    <location>
        <begin position="1"/>
        <end position="28"/>
    </location>
</feature>
<comment type="caution">
    <text evidence="4">The sequence shown here is derived from an EMBL/GenBank/DDBJ whole genome shotgun (WGS) entry which is preliminary data.</text>
</comment>
<dbReference type="GO" id="GO:0016020">
    <property type="term" value="C:membrane"/>
    <property type="evidence" value="ECO:0007669"/>
    <property type="project" value="TreeGrafter"/>
</dbReference>
<dbReference type="Pfam" id="PF16414">
    <property type="entry name" value="NPC1_N"/>
    <property type="match status" value="1"/>
</dbReference>
<reference evidence="4" key="1">
    <citation type="submission" date="2023-07" db="EMBL/GenBank/DDBJ databases">
        <authorList>
            <consortium name="AG Swart"/>
            <person name="Singh M."/>
            <person name="Singh A."/>
            <person name="Seah K."/>
            <person name="Emmerich C."/>
        </authorList>
    </citation>
    <scope>NUCLEOTIDE SEQUENCE</scope>
    <source>
        <strain evidence="4">DP1</strain>
    </source>
</reference>
<feature type="region of interest" description="Disordered" evidence="1">
    <location>
        <begin position="43"/>
        <end position="66"/>
    </location>
</feature>
<feature type="compositionally biased region" description="Acidic residues" evidence="1">
    <location>
        <begin position="219"/>
        <end position="231"/>
    </location>
</feature>
<evidence type="ECO:0000313" key="4">
    <source>
        <dbReference type="EMBL" id="CAI2371284.1"/>
    </source>
</evidence>
<dbReference type="AlphaFoldDB" id="A0AAD1UT90"/>
<sequence>MTTFWLKNYKKFLLVWISLLSLISFIICEERLPKCSFTQSCIREPSQKGTPCPDPSNSETPVAQVGFPKMPTTSRKYLAEACPYLLDQELCCNDDQILVMYNNFKTIDSLFGNCLICSINLKRFWCEYTCSPYQFYFLDSHSQVRVDDVDYPVLNQTMRMGNDVACGIFESCKKNPFVASLASGQSAPGFLEFMGSNAVQTGKIIIFFVKRKWLIDDDEEEENENFSEGDDMLGKYQENGTSSSHESVQRLINDTQPHDVSVLEGRINSSSIPTESRNQDSMRG</sequence>
<gene>
    <name evidence="4" type="ORF">ECRASSUSDP1_LOCUS12604</name>
</gene>
<feature type="region of interest" description="Disordered" evidence="1">
    <location>
        <begin position="219"/>
        <end position="284"/>
    </location>
</feature>
<evidence type="ECO:0000256" key="1">
    <source>
        <dbReference type="SAM" id="MobiDB-lite"/>
    </source>
</evidence>
<dbReference type="GO" id="GO:0015918">
    <property type="term" value="P:sterol transport"/>
    <property type="evidence" value="ECO:0007669"/>
    <property type="project" value="TreeGrafter"/>
</dbReference>
<feature type="chain" id="PRO_5041929534" description="Niemann-Pick C1 N-terminal domain-containing protein" evidence="2">
    <location>
        <begin position="29"/>
        <end position="284"/>
    </location>
</feature>
<organism evidence="4 5">
    <name type="scientific">Euplotes crassus</name>
    <dbReference type="NCBI Taxonomy" id="5936"/>
    <lineage>
        <taxon>Eukaryota</taxon>
        <taxon>Sar</taxon>
        <taxon>Alveolata</taxon>
        <taxon>Ciliophora</taxon>
        <taxon>Intramacronucleata</taxon>
        <taxon>Spirotrichea</taxon>
        <taxon>Hypotrichia</taxon>
        <taxon>Euplotida</taxon>
        <taxon>Euplotidae</taxon>
        <taxon>Moneuplotes</taxon>
    </lineage>
</organism>
<dbReference type="PANTHER" id="PTHR45727:SF9">
    <property type="entry name" value="SSD DOMAIN-CONTAINING PROTEIN"/>
    <property type="match status" value="1"/>
</dbReference>
<feature type="domain" description="Niemann-Pick C1 N-terminal" evidence="3">
    <location>
        <begin position="34"/>
        <end position="199"/>
    </location>
</feature>
<evidence type="ECO:0000313" key="5">
    <source>
        <dbReference type="Proteomes" id="UP001295684"/>
    </source>
</evidence>
<proteinExistence type="predicted"/>
<name>A0AAD1UT90_EUPCR</name>
<dbReference type="EMBL" id="CAMPGE010012513">
    <property type="protein sequence ID" value="CAI2371284.1"/>
    <property type="molecule type" value="Genomic_DNA"/>
</dbReference>
<dbReference type="Proteomes" id="UP001295684">
    <property type="component" value="Unassembled WGS sequence"/>
</dbReference>
<evidence type="ECO:0000259" key="3">
    <source>
        <dbReference type="Pfam" id="PF16414"/>
    </source>
</evidence>
<feature type="compositionally biased region" description="Polar residues" evidence="1">
    <location>
        <begin position="238"/>
        <end position="255"/>
    </location>
</feature>
<protein>
    <recommendedName>
        <fullName evidence="3">Niemann-Pick C1 N-terminal domain-containing protein</fullName>
    </recommendedName>
</protein>